<keyword evidence="5" id="KW-1185">Reference proteome</keyword>
<dbReference type="Gene3D" id="2.170.16.10">
    <property type="entry name" value="Hedgehog/Intein (Hint) domain"/>
    <property type="match status" value="1"/>
</dbReference>
<feature type="region of interest" description="Disordered" evidence="2">
    <location>
        <begin position="848"/>
        <end position="886"/>
    </location>
</feature>
<organism evidence="4 5">
    <name type="scientific">Streptomyces subrutilus</name>
    <dbReference type="NCBI Taxonomy" id="36818"/>
    <lineage>
        <taxon>Bacteria</taxon>
        <taxon>Bacillati</taxon>
        <taxon>Actinomycetota</taxon>
        <taxon>Actinomycetes</taxon>
        <taxon>Kitasatosporales</taxon>
        <taxon>Streptomycetaceae</taxon>
        <taxon>Streptomyces</taxon>
    </lineage>
</organism>
<feature type="compositionally biased region" description="Low complexity" evidence="2">
    <location>
        <begin position="848"/>
        <end position="876"/>
    </location>
</feature>
<evidence type="ECO:0000313" key="4">
    <source>
        <dbReference type="EMBL" id="QEU82598.1"/>
    </source>
</evidence>
<dbReference type="InterPro" id="IPR005506">
    <property type="entry name" value="DUF312_ALF"/>
</dbReference>
<sequence length="1304" mass="135407">MLAGLTGGPSAVAAENPAPLPVDIRDRIVILWEAGGSGIKEAAEQALLGGDDAIRNFLDGAEVIQHDDNRVATARLMSTSGPGVREAAKEVWTQPDKMRDFLASGYKAPLDEDRKVDIARMVGIGGPGVRDAGKAALLGTPADRIKFLDSGQYEERKDDNRVDVARLTSTGGPNVKAAAKVALKGTPEDIVEFLEIGQFVARNRDVEYTTIEELLAQAQEAGKQAQDATKLADEASKKAVDASEKAKELAKKAAAETQAAKNDSQRAAVKAAQAADAARAAASAAQEAIGSANAANRAARRAALAATQTASAAAAAARAANNAYTAAIAAAGNAADADKARQSAADARAAATAATESAKAANEAGKASAAAGLASSAAKGAATNARAAADAADEANGYADAAGGHSAEARQAAAEARRHANAADAAADRSAALAQRAATAAYGARDAANNAAAHANKAAGYAEEAATQAGNAATYAAQAKKNADAAKLAAEAAVAAVAKAKETFAIARDGEAEDLKTRTDAAIERARSIKDASNKQISASASTQVDALALNTTAATLAQEAAKPDVDVKATALKGRQLAMQAMKLLGPWHKEAAARALAGTDQDVLDYLRTRWKEAAHHDIRERVVNLSTQSPYAAVRTAALSVLKGAPEQIEGFYSTGQYTAGLDDMKVDVARFTSTGGPGVKEAAKKALADGTPKALATFLNVTQYGERVSDEKVIAATLTNTGGPEVNSAAKIALAGSPDLLHEFVTTGQFMAQRKDDLAANHINLIERLLAEGEQIAAKAMQNRWLAAAASARAQQASTDADKYAKDAQDSADAADGFAKDAKKAADAAGVSAANAAKSATTARNAANRAEQDAQAAEDSAADAEFSASYARQSADEANTSANAARDSAIAAGKSKEAAEADAKTAWKAVLVLREKEEAEARRQAEEARKQQQQAKPKRICVPHPTRETMAPIMACAQDPGNSMINIPIDPTLNAIVWELTGANDIKGCIENPTGLNCIMAAAGALPWGRLKLITKIDDVAEGVKDARKTSRVVECLVKPSPNSFPAGTRVLMGDGSSRPIEDVQVGDQVTSTDPLTHVTGPRQVEAAIFTPDDRVFADLSIWSNGFQGSVTATEHHPFWSETHQSWKDAADLADGEDLRTADGGTARVTSTHRWETLQPAYNLTVRDLHTYYVLAGSTPVLVHNANGPVNCPLVPWITGQLPAAEESALNATLSHIDAGTVPTGPTATKWATKFKNRDVDLPGGVGQHSPYLEYRVAPPAGTVPAAGPLRVVRNTITGETYYTWTHYGDAGKPAFVRIR</sequence>
<evidence type="ECO:0000256" key="1">
    <source>
        <dbReference type="SAM" id="Coils"/>
    </source>
</evidence>
<reference evidence="4 5" key="1">
    <citation type="submission" date="2017-09" db="EMBL/GenBank/DDBJ databases">
        <authorList>
            <person name="Lee N."/>
            <person name="Cho B.-K."/>
        </authorList>
    </citation>
    <scope>NUCLEOTIDE SEQUENCE [LARGE SCALE GENOMIC DNA]</scope>
    <source>
        <strain evidence="4 5">ATCC 27467</strain>
    </source>
</reference>
<feature type="domain" description="Hint" evidence="3">
    <location>
        <begin position="1046"/>
        <end position="1147"/>
    </location>
</feature>
<feature type="coiled-coil region" evidence="1">
    <location>
        <begin position="913"/>
        <end position="940"/>
    </location>
</feature>
<accession>A0A5P2UTT0</accession>
<dbReference type="Proteomes" id="UP000326831">
    <property type="component" value="Chromosome"/>
</dbReference>
<dbReference type="OrthoDB" id="582519at2"/>
<dbReference type="SUPFAM" id="SSF51294">
    <property type="entry name" value="Hedgehog/intein (Hint) domain"/>
    <property type="match status" value="1"/>
</dbReference>
<keyword evidence="1" id="KW-0175">Coiled coil</keyword>
<evidence type="ECO:0000256" key="2">
    <source>
        <dbReference type="SAM" id="MobiDB-lite"/>
    </source>
</evidence>
<dbReference type="NCBIfam" id="TIGR01443">
    <property type="entry name" value="intein_Cterm"/>
    <property type="match status" value="1"/>
</dbReference>
<evidence type="ECO:0000313" key="5">
    <source>
        <dbReference type="Proteomes" id="UP000326831"/>
    </source>
</evidence>
<dbReference type="CDD" id="cd00081">
    <property type="entry name" value="Hint"/>
    <property type="match status" value="1"/>
</dbReference>
<dbReference type="InterPro" id="IPR036844">
    <property type="entry name" value="Hint_dom_sf"/>
</dbReference>
<dbReference type="EMBL" id="CP023701">
    <property type="protein sequence ID" value="QEU82598.1"/>
    <property type="molecule type" value="Genomic_DNA"/>
</dbReference>
<dbReference type="Pfam" id="PF03752">
    <property type="entry name" value="ALF"/>
    <property type="match status" value="7"/>
</dbReference>
<dbReference type="Pfam" id="PF07591">
    <property type="entry name" value="PT-HINT"/>
    <property type="match status" value="1"/>
</dbReference>
<dbReference type="SMART" id="SM00306">
    <property type="entry name" value="HintN"/>
    <property type="match status" value="1"/>
</dbReference>
<evidence type="ECO:0000259" key="3">
    <source>
        <dbReference type="SMART" id="SM00306"/>
    </source>
</evidence>
<dbReference type="InterPro" id="IPR003587">
    <property type="entry name" value="Hint_dom_N"/>
</dbReference>
<dbReference type="PANTHER" id="PTHR23242:SF9">
    <property type="entry name" value="TRANSCRIPTION FACTOR HOXA13"/>
    <property type="match status" value="1"/>
</dbReference>
<proteinExistence type="predicted"/>
<dbReference type="PANTHER" id="PTHR23242">
    <property type="entry name" value="TRANSCRIPTION FACTOR HOXA13"/>
    <property type="match status" value="1"/>
</dbReference>
<gene>
    <name evidence="4" type="ORF">CP968_00135</name>
</gene>
<dbReference type="KEGG" id="ssub:CP968_00135"/>
<dbReference type="InterPro" id="IPR030934">
    <property type="entry name" value="Intein_C"/>
</dbReference>
<protein>
    <recommendedName>
        <fullName evidence="3">Hint domain-containing protein</fullName>
    </recommendedName>
</protein>
<name>A0A5P2UTT0_9ACTN</name>
<dbReference type="Gene3D" id="3.10.450.30">
    <property type="entry name" value="Microbial ribonucleases"/>
    <property type="match status" value="1"/>
</dbReference>
<feature type="coiled-coil region" evidence="1">
    <location>
        <begin position="211"/>
        <end position="263"/>
    </location>
</feature>